<accession>A0A382E1J9</accession>
<feature type="non-terminal residue" evidence="2">
    <location>
        <position position="25"/>
    </location>
</feature>
<dbReference type="AlphaFoldDB" id="A0A382E1J9"/>
<feature type="region of interest" description="Disordered" evidence="1">
    <location>
        <begin position="1"/>
        <end position="25"/>
    </location>
</feature>
<evidence type="ECO:0000256" key="1">
    <source>
        <dbReference type="SAM" id="MobiDB-lite"/>
    </source>
</evidence>
<dbReference type="EMBL" id="UINC01042106">
    <property type="protein sequence ID" value="SVB44289.1"/>
    <property type="molecule type" value="Genomic_DNA"/>
</dbReference>
<gene>
    <name evidence="2" type="ORF">METZ01_LOCUS197143</name>
</gene>
<reference evidence="2" key="1">
    <citation type="submission" date="2018-05" db="EMBL/GenBank/DDBJ databases">
        <authorList>
            <person name="Lanie J.A."/>
            <person name="Ng W.-L."/>
            <person name="Kazmierczak K.M."/>
            <person name="Andrzejewski T.M."/>
            <person name="Davidsen T.M."/>
            <person name="Wayne K.J."/>
            <person name="Tettelin H."/>
            <person name="Glass J.I."/>
            <person name="Rusch D."/>
            <person name="Podicherti R."/>
            <person name="Tsui H.-C.T."/>
            <person name="Winkler M.E."/>
        </authorList>
    </citation>
    <scope>NUCLEOTIDE SEQUENCE</scope>
</reference>
<sequence length="25" mass="2590">MVPSDLVPTTEVGQTGTMNIIDEAA</sequence>
<evidence type="ECO:0000313" key="2">
    <source>
        <dbReference type="EMBL" id="SVB44289.1"/>
    </source>
</evidence>
<name>A0A382E1J9_9ZZZZ</name>
<protein>
    <submittedName>
        <fullName evidence="2">Uncharacterized protein</fullName>
    </submittedName>
</protein>
<proteinExistence type="predicted"/>
<organism evidence="2">
    <name type="scientific">marine metagenome</name>
    <dbReference type="NCBI Taxonomy" id="408172"/>
    <lineage>
        <taxon>unclassified sequences</taxon>
        <taxon>metagenomes</taxon>
        <taxon>ecological metagenomes</taxon>
    </lineage>
</organism>